<dbReference type="Proteomes" id="UP000238390">
    <property type="component" value="Chromosome"/>
</dbReference>
<accession>A0A2R3IY77</accession>
<proteinExistence type="predicted"/>
<dbReference type="AlphaFoldDB" id="A0A2R3IY77"/>
<evidence type="ECO:0000313" key="1">
    <source>
        <dbReference type="EMBL" id="AVK06577.1"/>
    </source>
</evidence>
<gene>
    <name evidence="1" type="ORF">CSB93_4655</name>
</gene>
<dbReference type="EMBL" id="CP027169">
    <property type="protein sequence ID" value="AVK06577.1"/>
    <property type="molecule type" value="Genomic_DNA"/>
</dbReference>
<organism evidence="1 2">
    <name type="scientific">Pseudomonas paraeruginosa</name>
    <dbReference type="NCBI Taxonomy" id="2994495"/>
    <lineage>
        <taxon>Bacteria</taxon>
        <taxon>Pseudomonadati</taxon>
        <taxon>Pseudomonadota</taxon>
        <taxon>Gammaproteobacteria</taxon>
        <taxon>Pseudomonadales</taxon>
        <taxon>Pseudomonadaceae</taxon>
        <taxon>Pseudomonas</taxon>
    </lineage>
</organism>
<protein>
    <submittedName>
        <fullName evidence="1">Cation transporter</fullName>
    </submittedName>
</protein>
<reference evidence="1 2" key="1">
    <citation type="submission" date="2018-02" db="EMBL/GenBank/DDBJ databases">
        <title>FDA/CDC Antimicrobial Resistant Isolate Bank Genome Sequencing.</title>
        <authorList>
            <person name="Benahmed F.H."/>
            <person name="Lutgring J.D."/>
            <person name="Yoo B."/>
            <person name="Machado M."/>
            <person name="Brown A."/>
            <person name="McAllister G."/>
            <person name="Perry A."/>
            <person name="Halpin A.L."/>
            <person name="Vavikolanu K."/>
            <person name="Ott S."/>
            <person name="Zhao X."/>
            <person name="Tallon L.J."/>
            <person name="Sadzewicz L."/>
            <person name="Aluvathingal J."/>
            <person name="Nadendla S."/>
            <person name="Voskania-kordi A."/>
            <person name="Simonyan V."/>
            <person name="Patel J."/>
            <person name="Shawar R.M."/>
        </authorList>
    </citation>
    <scope>NUCLEOTIDE SEQUENCE [LARGE SCALE GENOMIC DNA]</scope>
    <source>
        <strain evidence="1 2">AR_0356</strain>
    </source>
</reference>
<keyword evidence="2" id="KW-1185">Reference proteome</keyword>
<evidence type="ECO:0000313" key="2">
    <source>
        <dbReference type="Proteomes" id="UP000238390"/>
    </source>
</evidence>
<name>A0A2R3IY77_9PSED</name>
<dbReference type="RefSeq" id="WP_053814083.1">
    <property type="nucleotide sequence ID" value="NZ_CP027169.1"/>
</dbReference>
<sequence length="107" mass="11487">MPDYSFESLREGSRSARIGHVDSTLLAVVNDVVFNFRLVSSEVTTLCGLRPRSPAGQRADAAIALGGQTALLGEARRTLSLLRSSLELLIHLLRDQGDCPRSPATPA</sequence>